<dbReference type="InterPro" id="IPR007345">
    <property type="entry name" value="Polysacch_pyruvyl_Trfase"/>
</dbReference>
<evidence type="ECO:0000313" key="2">
    <source>
        <dbReference type="EMBL" id="MBM6949113.1"/>
    </source>
</evidence>
<dbReference type="EMBL" id="JACJKS010000017">
    <property type="protein sequence ID" value="MBM6949113.1"/>
    <property type="molecule type" value="Genomic_DNA"/>
</dbReference>
<reference evidence="2" key="2">
    <citation type="journal article" date="2021" name="Sci. Rep.">
        <title>The distribution of antibiotic resistance genes in chicken gut microbiota commensals.</title>
        <authorList>
            <person name="Juricova H."/>
            <person name="Matiasovicova J."/>
            <person name="Kubasova T."/>
            <person name="Cejkova D."/>
            <person name="Rychlik I."/>
        </authorList>
    </citation>
    <scope>NUCLEOTIDE SEQUENCE</scope>
    <source>
        <strain evidence="2">An582</strain>
    </source>
</reference>
<dbReference type="PANTHER" id="PTHR36836">
    <property type="entry name" value="COLANIC ACID BIOSYNTHESIS PROTEIN WCAK"/>
    <property type="match status" value="1"/>
</dbReference>
<feature type="domain" description="Polysaccharide pyruvyl transferase" evidence="1">
    <location>
        <begin position="4"/>
        <end position="282"/>
    </location>
</feature>
<dbReference type="Proteomes" id="UP000705508">
    <property type="component" value="Unassembled WGS sequence"/>
</dbReference>
<keyword evidence="2" id="KW-0808">Transferase</keyword>
<evidence type="ECO:0000259" key="1">
    <source>
        <dbReference type="Pfam" id="PF04230"/>
    </source>
</evidence>
<name>A0A938XCQ8_9CLOT</name>
<gene>
    <name evidence="2" type="ORF">H6A20_10670</name>
</gene>
<dbReference type="PANTHER" id="PTHR36836:SF1">
    <property type="entry name" value="COLANIC ACID BIOSYNTHESIS PROTEIN WCAK"/>
    <property type="match status" value="1"/>
</dbReference>
<dbReference type="RefSeq" id="WP_204907116.1">
    <property type="nucleotide sequence ID" value="NZ_JACJKS010000017.1"/>
</dbReference>
<dbReference type="Pfam" id="PF04230">
    <property type="entry name" value="PS_pyruv_trans"/>
    <property type="match status" value="1"/>
</dbReference>
<sequence>MYDNFGDYLLFAKVRNEIKKCDNSINVYSANISPFYNEFVDYKPLKRKEDIKCIDCAILAGGGYFGEPKQYRLYWNIRMLFRHARVAYKFIKRKIPYSIIGVGVGPLSYKFSQKIVKKIFDNAKIISVRDAESREYLRKYGVKKKIEVVPDWVMACGYDEIIKDEYKDIREEYKNKILIHLASKNKGKDSPIEIIIQDIRKLAKEYGKQFLIITDQADSSNSQIERAKQLKDKLKDIHVDLYEYHNPYELIKIIQSAECVLTDKLHVGIVATRLGVPAFSVAGQVKIHRFYKQIGREEFCIPIQNVKKGYVFQWIIEHGTEAVKIDKVVESAQMNINLLHDFLYKYL</sequence>
<comment type="caution">
    <text evidence="2">The sequence shown here is derived from an EMBL/GenBank/DDBJ whole genome shotgun (WGS) entry which is preliminary data.</text>
</comment>
<accession>A0A938XCQ8</accession>
<dbReference type="GO" id="GO:0016740">
    <property type="term" value="F:transferase activity"/>
    <property type="evidence" value="ECO:0007669"/>
    <property type="project" value="UniProtKB-KW"/>
</dbReference>
<protein>
    <submittedName>
        <fullName evidence="2">Polysaccharide pyruvyl transferase family protein</fullName>
    </submittedName>
</protein>
<dbReference type="AlphaFoldDB" id="A0A938XCQ8"/>
<dbReference type="Gene3D" id="3.40.50.2000">
    <property type="entry name" value="Glycogen Phosphorylase B"/>
    <property type="match status" value="1"/>
</dbReference>
<dbReference type="SUPFAM" id="SSF53756">
    <property type="entry name" value="UDP-Glycosyltransferase/glycogen phosphorylase"/>
    <property type="match status" value="1"/>
</dbReference>
<reference evidence="2" key="1">
    <citation type="submission" date="2020-08" db="EMBL/GenBank/DDBJ databases">
        <authorList>
            <person name="Cejkova D."/>
            <person name="Kubasova T."/>
            <person name="Jahodarova E."/>
            <person name="Rychlik I."/>
        </authorList>
    </citation>
    <scope>NUCLEOTIDE SEQUENCE</scope>
    <source>
        <strain evidence="2">An582</strain>
    </source>
</reference>
<organism evidence="2 3">
    <name type="scientific">Mordavella massiliensis</name>
    <dbReference type="NCBI Taxonomy" id="1871024"/>
    <lineage>
        <taxon>Bacteria</taxon>
        <taxon>Bacillati</taxon>
        <taxon>Bacillota</taxon>
        <taxon>Clostridia</taxon>
        <taxon>Eubacteriales</taxon>
        <taxon>Clostridiaceae</taxon>
        <taxon>Mordavella</taxon>
    </lineage>
</organism>
<evidence type="ECO:0000313" key="3">
    <source>
        <dbReference type="Proteomes" id="UP000705508"/>
    </source>
</evidence>
<proteinExistence type="predicted"/>